<name>A0ABW9Y4U5_9RHOB</name>
<sequence length="55" mass="5979">MSNPIPHARPARAHAAALAALEQMFGYYAYAWQPFAPARSPDADRAMDTAFDKAA</sequence>
<gene>
    <name evidence="1" type="ORF">GU920_08245</name>
</gene>
<protein>
    <submittedName>
        <fullName evidence="1">Uncharacterized protein</fullName>
    </submittedName>
</protein>
<evidence type="ECO:0000313" key="1">
    <source>
        <dbReference type="EMBL" id="NBE07523.1"/>
    </source>
</evidence>
<comment type="caution">
    <text evidence="1">The sequence shown here is derived from an EMBL/GenBank/DDBJ whole genome shotgun (WGS) entry which is preliminary data.</text>
</comment>
<evidence type="ECO:0000313" key="2">
    <source>
        <dbReference type="Proteomes" id="UP001517376"/>
    </source>
</evidence>
<reference evidence="2" key="1">
    <citation type="submission" date="2020-01" db="EMBL/GenBank/DDBJ databases">
        <title>Sphingomonas sp. strain CSW-10.</title>
        <authorList>
            <person name="Chen W.-M."/>
        </authorList>
    </citation>
    <scope>NUCLEOTIDE SEQUENCE [LARGE SCALE GENOMIC DNA]</scope>
    <source>
        <strain evidence="2">CCP-1</strain>
    </source>
</reference>
<dbReference type="EMBL" id="JAAATW010000001">
    <property type="protein sequence ID" value="NBE07523.1"/>
    <property type="molecule type" value="Genomic_DNA"/>
</dbReference>
<proteinExistence type="predicted"/>
<keyword evidence="2" id="KW-1185">Reference proteome</keyword>
<accession>A0ABW9Y4U5</accession>
<organism evidence="1 2">
    <name type="scientific">Paragemmobacter ruber</name>
    <dbReference type="NCBI Taxonomy" id="1985673"/>
    <lineage>
        <taxon>Bacteria</taxon>
        <taxon>Pseudomonadati</taxon>
        <taxon>Pseudomonadota</taxon>
        <taxon>Alphaproteobacteria</taxon>
        <taxon>Rhodobacterales</taxon>
        <taxon>Paracoccaceae</taxon>
        <taxon>Paragemmobacter</taxon>
    </lineage>
</organism>
<dbReference type="RefSeq" id="WP_161766430.1">
    <property type="nucleotide sequence ID" value="NZ_JAAATW010000001.1"/>
</dbReference>
<dbReference type="Proteomes" id="UP001517376">
    <property type="component" value="Unassembled WGS sequence"/>
</dbReference>